<dbReference type="EMBL" id="KB405056">
    <property type="protein sequence ID" value="EMF57485.1"/>
    <property type="molecule type" value="Genomic_DNA"/>
</dbReference>
<evidence type="ECO:0000313" key="2">
    <source>
        <dbReference type="EMBL" id="EMF57485.1"/>
    </source>
</evidence>
<evidence type="ECO:0000256" key="1">
    <source>
        <dbReference type="SAM" id="MobiDB-lite"/>
    </source>
</evidence>
<evidence type="ECO:0000313" key="3">
    <source>
        <dbReference type="Proteomes" id="UP000030760"/>
    </source>
</evidence>
<proteinExistence type="predicted"/>
<feature type="compositionally biased region" description="Gly residues" evidence="1">
    <location>
        <begin position="9"/>
        <end position="19"/>
    </location>
</feature>
<dbReference type="Proteomes" id="UP000030760">
    <property type="component" value="Unassembled WGS sequence"/>
</dbReference>
<feature type="region of interest" description="Disordered" evidence="1">
    <location>
        <begin position="1"/>
        <end position="21"/>
    </location>
</feature>
<reference evidence="3" key="1">
    <citation type="journal article" date="2013" name="Genome Announc.">
        <title>Draft Genome Sequence of Streptomyces bottropensis ATCC 25435, a Bottromycin-Producing Actinomycete.</title>
        <authorList>
            <person name="Zhang H."/>
            <person name="Zhou W."/>
            <person name="Zhuang Y."/>
            <person name="Liang X."/>
            <person name="Liu T."/>
        </authorList>
    </citation>
    <scope>NUCLEOTIDE SEQUENCE [LARGE SCALE GENOMIC DNA]</scope>
    <source>
        <strain evidence="3">ATCC 25435</strain>
    </source>
</reference>
<dbReference type="AlphaFoldDB" id="M3FWT0"/>
<gene>
    <name evidence="2" type="ORF">SBD_0158</name>
</gene>
<name>M3FWT0_9ACTN</name>
<organism evidence="2 3">
    <name type="scientific">Streptomyces bottropensis ATCC 25435</name>
    <dbReference type="NCBI Taxonomy" id="1054862"/>
    <lineage>
        <taxon>Bacteria</taxon>
        <taxon>Bacillati</taxon>
        <taxon>Actinomycetota</taxon>
        <taxon>Actinomycetes</taxon>
        <taxon>Kitasatosporales</taxon>
        <taxon>Streptomycetaceae</taxon>
        <taxon>Streptomyces</taxon>
    </lineage>
</organism>
<protein>
    <submittedName>
        <fullName evidence="2">Uncharacterized protein</fullName>
    </submittedName>
</protein>
<sequence length="51" mass="5206">MTLSEREGPGTGAGAGSRGCGCASARTTEAFRTPAFDFEATVLVAAVNAWR</sequence>
<accession>M3FWT0</accession>